<keyword evidence="4 11" id="KW-0396">Initiation factor</keyword>
<dbReference type="SUPFAM" id="SSF100950">
    <property type="entry name" value="NagB/RpiA/CoA transferase-like"/>
    <property type="match status" value="1"/>
</dbReference>
<dbReference type="GO" id="GO:0005829">
    <property type="term" value="C:cytosol"/>
    <property type="evidence" value="ECO:0007669"/>
    <property type="project" value="UniProtKB-SubCell"/>
</dbReference>
<comment type="subcellular location">
    <subcellularLocation>
        <location evidence="1">Cytoplasm</location>
        <location evidence="1">Cytosol</location>
    </subcellularLocation>
</comment>
<keyword evidence="3" id="KW-0963">Cytoplasm</keyword>
<evidence type="ECO:0000256" key="4">
    <source>
        <dbReference type="ARBA" id="ARBA00022540"/>
    </source>
</evidence>
<evidence type="ECO:0000313" key="12">
    <source>
        <dbReference type="Proteomes" id="UP000824998"/>
    </source>
</evidence>
<dbReference type="Proteomes" id="UP000824998">
    <property type="component" value="Unassembled WGS sequence"/>
</dbReference>
<comment type="caution">
    <text evidence="11">The sequence shown here is derived from an EMBL/GenBank/DDBJ whole genome shotgun (WGS) entry which is preliminary data.</text>
</comment>
<feature type="region of interest" description="Disordered" evidence="10">
    <location>
        <begin position="125"/>
        <end position="148"/>
    </location>
</feature>
<dbReference type="GO" id="GO:0005085">
    <property type="term" value="F:guanyl-nucleotide exchange factor activity"/>
    <property type="evidence" value="ECO:0007669"/>
    <property type="project" value="TreeGrafter"/>
</dbReference>
<dbReference type="GO" id="GO:0003743">
    <property type="term" value="F:translation initiation factor activity"/>
    <property type="evidence" value="ECO:0007669"/>
    <property type="project" value="UniProtKB-KW"/>
</dbReference>
<evidence type="ECO:0000256" key="3">
    <source>
        <dbReference type="ARBA" id="ARBA00022490"/>
    </source>
</evidence>
<evidence type="ECO:0000313" key="11">
    <source>
        <dbReference type="EMBL" id="KAG9237535.1"/>
    </source>
</evidence>
<proteinExistence type="inferred from homology"/>
<evidence type="ECO:0000256" key="7">
    <source>
        <dbReference type="ARBA" id="ARBA00044228"/>
    </source>
</evidence>
<keyword evidence="12" id="KW-1185">Reference proteome</keyword>
<dbReference type="PANTHER" id="PTHR45859">
    <property type="entry name" value="TRANSLATION INITIATION FACTOR EIF-2B SUBUNIT BETA"/>
    <property type="match status" value="1"/>
</dbReference>
<reference evidence="11" key="1">
    <citation type="journal article" date="2021" name="IMA Fungus">
        <title>Genomic characterization of three marine fungi, including Emericellopsis atlantica sp. nov. with signatures of a generalist lifestyle and marine biomass degradation.</title>
        <authorList>
            <person name="Hagestad O.C."/>
            <person name="Hou L."/>
            <person name="Andersen J.H."/>
            <person name="Hansen E.H."/>
            <person name="Altermark B."/>
            <person name="Li C."/>
            <person name="Kuhnert E."/>
            <person name="Cox R.J."/>
            <person name="Crous P.W."/>
            <person name="Spatafora J.W."/>
            <person name="Lail K."/>
            <person name="Amirebrahimi M."/>
            <person name="Lipzen A."/>
            <person name="Pangilinan J."/>
            <person name="Andreopoulos W."/>
            <person name="Hayes R.D."/>
            <person name="Ng V."/>
            <person name="Grigoriev I.V."/>
            <person name="Jackson S.A."/>
            <person name="Sutton T.D.S."/>
            <person name="Dobson A.D.W."/>
            <person name="Rama T."/>
        </authorList>
    </citation>
    <scope>NUCLEOTIDE SEQUENCE</scope>
    <source>
        <strain evidence="11">TRa018bII</strain>
    </source>
</reference>
<evidence type="ECO:0000256" key="5">
    <source>
        <dbReference type="ARBA" id="ARBA00022917"/>
    </source>
</evidence>
<name>A0A9P7YPU7_9HELO</name>
<dbReference type="GO" id="GO:0005851">
    <property type="term" value="C:eukaryotic translation initiation factor 2B complex"/>
    <property type="evidence" value="ECO:0007669"/>
    <property type="project" value="TreeGrafter"/>
</dbReference>
<dbReference type="InterPro" id="IPR042529">
    <property type="entry name" value="IF_2B-like_C"/>
</dbReference>
<evidence type="ECO:0000256" key="9">
    <source>
        <dbReference type="RuleBase" id="RU003814"/>
    </source>
</evidence>
<comment type="subunit">
    <text evidence="8">Component of the translation initiation factor 2B (eIF2B) complex which is a heterodecamer of two sets of five different subunits: alpha, beta, gamma, delta and epsilon. Subunits alpha, beta and delta comprise a regulatory subcomplex and subunits epsilon and gamma comprise a catalytic subcomplex. Within the complex, the hexameric regulatory complex resides at the center, with the two heterodimeric catalytic subcomplexes bound on opposite sides.</text>
</comment>
<protein>
    <recommendedName>
        <fullName evidence="6">Translation initiation factor eIF2B subunit beta</fullName>
    </recommendedName>
    <alternativeName>
        <fullName evidence="7">eIF2B GDP-GTP exchange factor subunit beta</fullName>
    </alternativeName>
</protein>
<dbReference type="InterPro" id="IPR037171">
    <property type="entry name" value="NagB/RpiA_transferase-like"/>
</dbReference>
<sequence>MPYLDTFLKALKTRPLEWSIENLISGLKRRQIRTTMSCVIATAELLIVVIARSKMRSAEELLIEIQEVGQRLIEAKEMVVGNIVRRFLRMIRDEADEDRNDDVRDSNFAASYAVTKGTPLQNSLFDLFSASNPPQPTDTGRSSPQDQSNINADAEALQAEAVDAGQEILDEVKQSESNIAGYAPEHILPNETILTHCHNRIVQRFLLKAAEKSKFSVIVIESHPNELNGSDDVDAAAFLKSLADAGLTVISTTDGGSWAMMPKVDRVVLAARAVGSNGGCLVSVGGPSVAGVAKFHGKPVIVLCGVHMISSADQIELESMIEHGSPESIVGNTGGLPPNHDVETILQQYLPPHRINLYITNLGGYAPSYLYRLVSDQYSSKDSNPRL</sequence>
<comment type="similarity">
    <text evidence="2 9">Belongs to the eIF-2B alpha/beta/delta subunits family.</text>
</comment>
<keyword evidence="5" id="KW-0648">Protein biosynthesis</keyword>
<evidence type="ECO:0000256" key="1">
    <source>
        <dbReference type="ARBA" id="ARBA00004514"/>
    </source>
</evidence>
<dbReference type="OrthoDB" id="269919at2759"/>
<organism evidence="11 12">
    <name type="scientific">Amylocarpus encephaloides</name>
    <dbReference type="NCBI Taxonomy" id="45428"/>
    <lineage>
        <taxon>Eukaryota</taxon>
        <taxon>Fungi</taxon>
        <taxon>Dikarya</taxon>
        <taxon>Ascomycota</taxon>
        <taxon>Pezizomycotina</taxon>
        <taxon>Leotiomycetes</taxon>
        <taxon>Helotiales</taxon>
        <taxon>Helotiales incertae sedis</taxon>
        <taxon>Amylocarpus</taxon>
    </lineage>
</organism>
<gene>
    <name evidence="11" type="ORF">BJ875DRAFT_502625</name>
</gene>
<evidence type="ECO:0000256" key="2">
    <source>
        <dbReference type="ARBA" id="ARBA00007251"/>
    </source>
</evidence>
<dbReference type="InterPro" id="IPR000649">
    <property type="entry name" value="IF-2B-related"/>
</dbReference>
<dbReference type="Pfam" id="PF01008">
    <property type="entry name" value="IF-2B"/>
    <property type="match status" value="1"/>
</dbReference>
<evidence type="ECO:0000256" key="8">
    <source>
        <dbReference type="ARBA" id="ARBA00046432"/>
    </source>
</evidence>
<evidence type="ECO:0000256" key="10">
    <source>
        <dbReference type="SAM" id="MobiDB-lite"/>
    </source>
</evidence>
<dbReference type="Gene3D" id="3.40.50.10470">
    <property type="entry name" value="Translation initiation factor eif-2b, domain 2"/>
    <property type="match status" value="1"/>
</dbReference>
<dbReference type="EMBL" id="MU251384">
    <property type="protein sequence ID" value="KAG9237535.1"/>
    <property type="molecule type" value="Genomic_DNA"/>
</dbReference>
<dbReference type="AlphaFoldDB" id="A0A9P7YPU7"/>
<accession>A0A9P7YPU7</accession>
<dbReference type="PANTHER" id="PTHR45859:SF1">
    <property type="entry name" value="TRANSLATION INITIATION FACTOR EIF-2B SUBUNIT BETA"/>
    <property type="match status" value="1"/>
</dbReference>
<evidence type="ECO:0000256" key="6">
    <source>
        <dbReference type="ARBA" id="ARBA00044122"/>
    </source>
</evidence>
<dbReference type="InterPro" id="IPR051855">
    <property type="entry name" value="eIF2B_beta_subunit"/>
</dbReference>